<gene>
    <name evidence="2" type="ORF">PAC_09402</name>
</gene>
<feature type="compositionally biased region" description="Low complexity" evidence="1">
    <location>
        <begin position="204"/>
        <end position="214"/>
    </location>
</feature>
<feature type="compositionally biased region" description="Polar residues" evidence="1">
    <location>
        <begin position="193"/>
        <end position="203"/>
    </location>
</feature>
<feature type="compositionally biased region" description="Polar residues" evidence="1">
    <location>
        <begin position="168"/>
        <end position="179"/>
    </location>
</feature>
<dbReference type="EMBL" id="FJOG01000014">
    <property type="protein sequence ID" value="CZR59510.1"/>
    <property type="molecule type" value="Genomic_DNA"/>
</dbReference>
<organism evidence="2 3">
    <name type="scientific">Phialocephala subalpina</name>
    <dbReference type="NCBI Taxonomy" id="576137"/>
    <lineage>
        <taxon>Eukaryota</taxon>
        <taxon>Fungi</taxon>
        <taxon>Dikarya</taxon>
        <taxon>Ascomycota</taxon>
        <taxon>Pezizomycotina</taxon>
        <taxon>Leotiomycetes</taxon>
        <taxon>Helotiales</taxon>
        <taxon>Mollisiaceae</taxon>
        <taxon>Phialocephala</taxon>
        <taxon>Phialocephala fortinii species complex</taxon>
    </lineage>
</organism>
<reference evidence="2 3" key="1">
    <citation type="submission" date="2016-03" db="EMBL/GenBank/DDBJ databases">
        <authorList>
            <person name="Ploux O."/>
        </authorList>
    </citation>
    <scope>NUCLEOTIDE SEQUENCE [LARGE SCALE GENOMIC DNA]</scope>
    <source>
        <strain evidence="2 3">UAMH 11012</strain>
    </source>
</reference>
<dbReference type="Proteomes" id="UP000184330">
    <property type="component" value="Unassembled WGS sequence"/>
</dbReference>
<name>A0A1L7X3B1_9HELO</name>
<dbReference type="AlphaFoldDB" id="A0A1L7X3B1"/>
<dbReference type="OrthoDB" id="3564196at2759"/>
<feature type="region of interest" description="Disordered" evidence="1">
    <location>
        <begin position="159"/>
        <end position="229"/>
    </location>
</feature>
<evidence type="ECO:0000313" key="3">
    <source>
        <dbReference type="Proteomes" id="UP000184330"/>
    </source>
</evidence>
<keyword evidence="3" id="KW-1185">Reference proteome</keyword>
<protein>
    <submittedName>
        <fullName evidence="2">Uncharacterized protein</fullName>
    </submittedName>
</protein>
<sequence length="254" mass="27831">MGSRHLNLAGDARPMDPGNTFPFITDFDGLFPCLEEPSQELDELFPENPTQADLSSTSWPSSEQHHRYCSPPLREAPHREELHSHAYNESLQLPFLHDYDVSFSTDSSHIFDIDFEMMKVDSIMDSFLSASQSLFSGSGIPLDPNGQLFATHNSSATMSVSSSATHSPIPSLQGETTPSYEMAASQVPPPASDSGSPKSPGTPASSSNASSSSAYTRTPPSIPCWIGRQAKGFKRKENWKRHMRSKHAELEEGD</sequence>
<feature type="region of interest" description="Disordered" evidence="1">
    <location>
        <begin position="47"/>
        <end position="69"/>
    </location>
</feature>
<proteinExistence type="predicted"/>
<feature type="compositionally biased region" description="Polar residues" evidence="1">
    <location>
        <begin position="48"/>
        <end position="62"/>
    </location>
</feature>
<evidence type="ECO:0000256" key="1">
    <source>
        <dbReference type="SAM" id="MobiDB-lite"/>
    </source>
</evidence>
<accession>A0A1L7X3B1</accession>
<evidence type="ECO:0000313" key="2">
    <source>
        <dbReference type="EMBL" id="CZR59510.1"/>
    </source>
</evidence>